<evidence type="ECO:0000313" key="1">
    <source>
        <dbReference type="EMBL" id="KAH6929334.1"/>
    </source>
</evidence>
<reference evidence="1" key="1">
    <citation type="submission" date="2020-05" db="EMBL/GenBank/DDBJ databases">
        <title>Large-scale comparative analyses of tick genomes elucidate their genetic diversity and vector capacities.</title>
        <authorList>
            <person name="Jia N."/>
            <person name="Wang J."/>
            <person name="Shi W."/>
            <person name="Du L."/>
            <person name="Sun Y."/>
            <person name="Zhan W."/>
            <person name="Jiang J."/>
            <person name="Wang Q."/>
            <person name="Zhang B."/>
            <person name="Ji P."/>
            <person name="Sakyi L.B."/>
            <person name="Cui X."/>
            <person name="Yuan T."/>
            <person name="Jiang B."/>
            <person name="Yang W."/>
            <person name="Lam T.T.-Y."/>
            <person name="Chang Q."/>
            <person name="Ding S."/>
            <person name="Wang X."/>
            <person name="Zhu J."/>
            <person name="Ruan X."/>
            <person name="Zhao L."/>
            <person name="Wei J."/>
            <person name="Que T."/>
            <person name="Du C."/>
            <person name="Cheng J."/>
            <person name="Dai P."/>
            <person name="Han X."/>
            <person name="Huang E."/>
            <person name="Gao Y."/>
            <person name="Liu J."/>
            <person name="Shao H."/>
            <person name="Ye R."/>
            <person name="Li L."/>
            <person name="Wei W."/>
            <person name="Wang X."/>
            <person name="Wang C."/>
            <person name="Yang T."/>
            <person name="Huo Q."/>
            <person name="Li W."/>
            <person name="Guo W."/>
            <person name="Chen H."/>
            <person name="Zhou L."/>
            <person name="Ni X."/>
            <person name="Tian J."/>
            <person name="Zhou Y."/>
            <person name="Sheng Y."/>
            <person name="Liu T."/>
            <person name="Pan Y."/>
            <person name="Xia L."/>
            <person name="Li J."/>
            <person name="Zhao F."/>
            <person name="Cao W."/>
        </authorList>
    </citation>
    <scope>NUCLEOTIDE SEQUENCE</scope>
    <source>
        <strain evidence="1">Hyas-2018</strain>
    </source>
</reference>
<keyword evidence="2" id="KW-1185">Reference proteome</keyword>
<comment type="caution">
    <text evidence="1">The sequence shown here is derived from an EMBL/GenBank/DDBJ whole genome shotgun (WGS) entry which is preliminary data.</text>
</comment>
<dbReference type="Proteomes" id="UP000821845">
    <property type="component" value="Chromosome 6"/>
</dbReference>
<evidence type="ECO:0000313" key="2">
    <source>
        <dbReference type="Proteomes" id="UP000821845"/>
    </source>
</evidence>
<sequence>MASGGFTAVDYAVLAALLTLSVSIGVFVAWQDRRRQSSRHFLTARGQLGWLPVSLSMMASFFSAVNVLGLPAQVFMQGSLLWMGVFATSIGVCVSAFLFLPVYHSLNVTSINEYLEKRYRSTLLRNVASGVFILQTGGLKAVVWTDAVQMLLIYASYILVITAGALHVGGFGNMIRLADEGGRIKIFNWSLSPYETFTSWSLLLSWTVRWCSAYCASQTQMQRLSSLPSEKQARRAVLFNLPAAAVTTFLPVLAGIALVAVYQDCDPRLTGDIKKPDELMPYIVQDLMGKYPGLSGLLVASVFSGSLSTLSSGYNSMAAVTWEDMIRPRVKLTETQSIVMLKCVGTLYGFLSIAVAFLVGSLKSIMQASTSLLGVTSGPLLAIFLLGVLAPCCKKTGALLGMLAGLFVASWLVIGSIIYPRPVDQLPTSTAGCSSFNETLTLGSFEHPPTPSGMNRFYHISFMWTHFVGFSTSLVTSLVVSLIFDRGSTEEVDAKYLSPLANKFSGRRSKKAPNIQVLWVPEKFLPPAVKLLFGGLTPSTGHAIRICKILRSEWKRRARQLRDMMFFQVNSTDSPRRAKKKWLEFCVSTGRMTEFIWQHMLAHVRAITPWKKPSPSNPIHTACEVPIPDCVQRVLSLGPKFATQPQLAPPEMLTLVRQVAKRAPEAETDRGDTGKVFPDGTLNIIDRKRDLVKLQFGEYVPLGRVETVLKTCPPVDMFAYDSLLHTHLMAFVTPNKQASKQASKQMLRLGKELSKKCMTAHKELCEDSDVVRAVTESILAYARTSGLQETEVLLKIKLCPKEWTSDSGTGNDYAEASQKAASDVLPTRH</sequence>
<name>A0ACB7S9C0_HYAAI</name>
<organism evidence="1 2">
    <name type="scientific">Hyalomma asiaticum</name>
    <name type="common">Tick</name>
    <dbReference type="NCBI Taxonomy" id="266040"/>
    <lineage>
        <taxon>Eukaryota</taxon>
        <taxon>Metazoa</taxon>
        <taxon>Ecdysozoa</taxon>
        <taxon>Arthropoda</taxon>
        <taxon>Chelicerata</taxon>
        <taxon>Arachnida</taxon>
        <taxon>Acari</taxon>
        <taxon>Parasitiformes</taxon>
        <taxon>Ixodida</taxon>
        <taxon>Ixodoidea</taxon>
        <taxon>Ixodidae</taxon>
        <taxon>Hyalomminae</taxon>
        <taxon>Hyalomma</taxon>
    </lineage>
</organism>
<gene>
    <name evidence="1" type="ORF">HPB50_026816</name>
</gene>
<proteinExistence type="predicted"/>
<dbReference type="EMBL" id="CM023486">
    <property type="protein sequence ID" value="KAH6929334.1"/>
    <property type="molecule type" value="Genomic_DNA"/>
</dbReference>
<accession>A0ACB7S9C0</accession>
<protein>
    <submittedName>
        <fullName evidence="1">Uncharacterized protein</fullName>
    </submittedName>
</protein>